<dbReference type="EMBL" id="QNRO01000001">
    <property type="protein sequence ID" value="RBP34038.1"/>
    <property type="molecule type" value="Genomic_DNA"/>
</dbReference>
<organism evidence="2 3">
    <name type="scientific">Marinobacter pelagius</name>
    <dbReference type="NCBI Taxonomy" id="379482"/>
    <lineage>
        <taxon>Bacteria</taxon>
        <taxon>Pseudomonadati</taxon>
        <taxon>Pseudomonadota</taxon>
        <taxon>Gammaproteobacteria</taxon>
        <taxon>Pseudomonadales</taxon>
        <taxon>Marinobacteraceae</taxon>
        <taxon>Marinobacter</taxon>
    </lineage>
</organism>
<dbReference type="GO" id="GO:0005829">
    <property type="term" value="C:cytosol"/>
    <property type="evidence" value="ECO:0007669"/>
    <property type="project" value="TreeGrafter"/>
</dbReference>
<dbReference type="GO" id="GO:0009898">
    <property type="term" value="C:cytoplasmic side of plasma membrane"/>
    <property type="evidence" value="ECO:0007669"/>
    <property type="project" value="TreeGrafter"/>
</dbReference>
<comment type="caution">
    <text evidence="2">The sequence shown here is derived from an EMBL/GenBank/DDBJ whole genome shotgun (WGS) entry which is preliminary data.</text>
</comment>
<dbReference type="PANTHER" id="PTHR43384">
    <property type="entry name" value="SEPTUM SITE-DETERMINING PROTEIN MIND HOMOLOG, CHLOROPLASTIC-RELATED"/>
    <property type="match status" value="1"/>
</dbReference>
<dbReference type="InterPro" id="IPR002586">
    <property type="entry name" value="CobQ/CobB/MinD/ParA_Nub-bd_dom"/>
</dbReference>
<gene>
    <name evidence="2" type="ORF">DET50_101381</name>
</gene>
<dbReference type="GO" id="GO:0016887">
    <property type="term" value="F:ATP hydrolysis activity"/>
    <property type="evidence" value="ECO:0007669"/>
    <property type="project" value="TreeGrafter"/>
</dbReference>
<dbReference type="Pfam" id="PF01656">
    <property type="entry name" value="CbiA"/>
    <property type="match status" value="1"/>
</dbReference>
<dbReference type="PANTHER" id="PTHR43384:SF13">
    <property type="entry name" value="SLR0110 PROTEIN"/>
    <property type="match status" value="1"/>
</dbReference>
<dbReference type="OrthoDB" id="5813333at2"/>
<dbReference type="Gene3D" id="3.40.50.300">
    <property type="entry name" value="P-loop containing nucleotide triphosphate hydrolases"/>
    <property type="match status" value="1"/>
</dbReference>
<evidence type="ECO:0000313" key="3">
    <source>
        <dbReference type="Proteomes" id="UP000252995"/>
    </source>
</evidence>
<protein>
    <submittedName>
        <fullName evidence="2">Pilus assembly protein CpaE</fullName>
    </submittedName>
</protein>
<accession>A0A366H1J8</accession>
<feature type="domain" description="CobQ/CobB/MinD/ParA nucleotide binding" evidence="1">
    <location>
        <begin position="136"/>
        <end position="337"/>
    </location>
</feature>
<proteinExistence type="predicted"/>
<name>A0A366H1J8_9GAMM</name>
<dbReference type="InterPro" id="IPR027417">
    <property type="entry name" value="P-loop_NTPase"/>
</dbReference>
<dbReference type="GO" id="GO:0005524">
    <property type="term" value="F:ATP binding"/>
    <property type="evidence" value="ECO:0007669"/>
    <property type="project" value="TreeGrafter"/>
</dbReference>
<dbReference type="GO" id="GO:0051782">
    <property type="term" value="P:negative regulation of cell division"/>
    <property type="evidence" value="ECO:0007669"/>
    <property type="project" value="TreeGrafter"/>
</dbReference>
<evidence type="ECO:0000259" key="1">
    <source>
        <dbReference type="Pfam" id="PF01656"/>
    </source>
</evidence>
<reference evidence="2 3" key="1">
    <citation type="submission" date="2018-06" db="EMBL/GenBank/DDBJ databases">
        <title>Freshwater and sediment microbial communities from various areas in North America, analyzing microbe dynamics in response to fracking.</title>
        <authorList>
            <person name="Lamendella R."/>
        </authorList>
    </citation>
    <scope>NUCLEOTIDE SEQUENCE [LARGE SCALE GENOMIC DNA]</scope>
    <source>
        <strain evidence="2 3">114J</strain>
    </source>
</reference>
<sequence length="392" mass="42343">MKARITVLIAGRNAQELQELEDMLGDQPGLALSKRLITNGHSDPLYNVKELPDALIFCTTSAWEDELRSLDDRPVTSRVPTVVTGPENMTIMRTAMRVGARDYFSFPAPKQEVLESLVRIAAELAPDSDSSGGTFAVINAKGGSGASTIAASLAHSLAERIEQRVALLDMDLQFGNLASAFDLHEGGGLVDAILRADNMDLMALEGHMLKHKSGLHLLGNGSDQLVVPGDIDEGQLQKLLALLRTGYDHTVIDLPRQIDSVTGLLLESADRVLLVLQQSISHVQDARRLLHYLTRYMGVSADRIGIVVNRWDKRLALTAGDIEKALGIGDMTFIPNDYAKVAESSNLGVPLLEAAPGSPVSRSMVRMAEALSGKRVVPQSGLGRMWRKLAGA</sequence>
<dbReference type="InterPro" id="IPR050625">
    <property type="entry name" value="ParA/MinD_ATPase"/>
</dbReference>
<dbReference type="AlphaFoldDB" id="A0A366H1J8"/>
<dbReference type="SUPFAM" id="SSF52540">
    <property type="entry name" value="P-loop containing nucleoside triphosphate hydrolases"/>
    <property type="match status" value="1"/>
</dbReference>
<dbReference type="RefSeq" id="WP_113861180.1">
    <property type="nucleotide sequence ID" value="NZ_QNRO01000001.1"/>
</dbReference>
<dbReference type="Proteomes" id="UP000252995">
    <property type="component" value="Unassembled WGS sequence"/>
</dbReference>
<evidence type="ECO:0000313" key="2">
    <source>
        <dbReference type="EMBL" id="RBP34038.1"/>
    </source>
</evidence>